<name>A0A127K4R6_9RHOO</name>
<dbReference type="CDD" id="cd04730">
    <property type="entry name" value="NPD_like"/>
    <property type="match status" value="1"/>
</dbReference>
<evidence type="ECO:0000256" key="2">
    <source>
        <dbReference type="ARBA" id="ARBA00022630"/>
    </source>
</evidence>
<gene>
    <name evidence="6" type="ORF">AC731_008295</name>
</gene>
<keyword evidence="3" id="KW-0288">FMN</keyword>
<dbReference type="InterPro" id="IPR004136">
    <property type="entry name" value="NMO"/>
</dbReference>
<evidence type="ECO:0000313" key="6">
    <source>
        <dbReference type="EMBL" id="AMO36945.1"/>
    </source>
</evidence>
<keyword evidence="6" id="KW-0223">Dioxygenase</keyword>
<organism evidence="6 7">
    <name type="scientific">Thauera humireducens</name>
    <dbReference type="NCBI Taxonomy" id="1134435"/>
    <lineage>
        <taxon>Bacteria</taxon>
        <taxon>Pseudomonadati</taxon>
        <taxon>Pseudomonadota</taxon>
        <taxon>Betaproteobacteria</taxon>
        <taxon>Rhodocyclales</taxon>
        <taxon>Zoogloeaceae</taxon>
        <taxon>Thauera</taxon>
    </lineage>
</organism>
<dbReference type="EMBL" id="CP014646">
    <property type="protein sequence ID" value="AMO36945.1"/>
    <property type="molecule type" value="Genomic_DNA"/>
</dbReference>
<dbReference type="Pfam" id="PF03060">
    <property type="entry name" value="NMO"/>
    <property type="match status" value="1"/>
</dbReference>
<dbReference type="InterPro" id="IPR013785">
    <property type="entry name" value="Aldolase_TIM"/>
</dbReference>
<evidence type="ECO:0000256" key="1">
    <source>
        <dbReference type="ARBA" id="ARBA00009881"/>
    </source>
</evidence>
<proteinExistence type="inferred from homology"/>
<dbReference type="FunFam" id="3.20.20.70:FF:000210">
    <property type="entry name" value="2-nitropropane dioxygenase"/>
    <property type="match status" value="1"/>
</dbReference>
<keyword evidence="4" id="KW-0560">Oxidoreductase</keyword>
<dbReference type="SUPFAM" id="SSF51412">
    <property type="entry name" value="Inosine monophosphate dehydrogenase (IMPDH)"/>
    <property type="match status" value="1"/>
</dbReference>
<dbReference type="Gene3D" id="3.20.20.70">
    <property type="entry name" value="Aldolase class I"/>
    <property type="match status" value="1"/>
</dbReference>
<keyword evidence="5" id="KW-0503">Monooxygenase</keyword>
<dbReference type="Proteomes" id="UP000036902">
    <property type="component" value="Chromosome"/>
</dbReference>
<evidence type="ECO:0000256" key="4">
    <source>
        <dbReference type="ARBA" id="ARBA00023002"/>
    </source>
</evidence>
<reference evidence="7" key="1">
    <citation type="submission" date="2016-03" db="EMBL/GenBank/DDBJ databases">
        <authorList>
            <person name="Ma C."/>
            <person name="Zhou S."/>
            <person name="Yang G."/>
        </authorList>
    </citation>
    <scope>NUCLEOTIDE SEQUENCE [LARGE SCALE GENOMIC DNA]</scope>
    <source>
        <strain evidence="7">SgZ-1</strain>
    </source>
</reference>
<protein>
    <submittedName>
        <fullName evidence="6">2-nitropropane dioxygenase</fullName>
    </submittedName>
</protein>
<keyword evidence="7" id="KW-1185">Reference proteome</keyword>
<dbReference type="PANTHER" id="PTHR42747:SF4">
    <property type="entry name" value="BLR1330 PROTEIN"/>
    <property type="match status" value="1"/>
</dbReference>
<comment type="similarity">
    <text evidence="1">Belongs to the nitronate monooxygenase family. NMO class I subfamily.</text>
</comment>
<dbReference type="GO" id="GO:0051213">
    <property type="term" value="F:dioxygenase activity"/>
    <property type="evidence" value="ECO:0007669"/>
    <property type="project" value="UniProtKB-KW"/>
</dbReference>
<evidence type="ECO:0000313" key="7">
    <source>
        <dbReference type="Proteomes" id="UP000036902"/>
    </source>
</evidence>
<dbReference type="GO" id="GO:0018580">
    <property type="term" value="F:nitronate monooxygenase activity"/>
    <property type="evidence" value="ECO:0007669"/>
    <property type="project" value="InterPro"/>
</dbReference>
<dbReference type="AlphaFoldDB" id="A0A127K4R6"/>
<evidence type="ECO:0000256" key="3">
    <source>
        <dbReference type="ARBA" id="ARBA00022643"/>
    </source>
</evidence>
<accession>A0A127K4R6</accession>
<keyword evidence="2" id="KW-0285">Flavoprotein</keyword>
<sequence length="338" mass="35714">MPIPEIFRGRLTLPLIGSPMFLASGQELVLAQCKAGVAGSFPTLNARTPELLDQWLARIAAELAQWDIAHPDRRSAPFGANLILHKSNPRREPDLECVVRHRVPFVITSVGRPDAVVERVHDYGGLVFHDVISVDHARKAAASGVDGLILVCAGAGGHGGDLSPFALVAEVRAFWDGPLVLAGALSSGRALRAAEVMGADLGYMGTRFIATREAAADAGHKDMIVRDGAADIVYTPVFSGIWANYLKNSVRAAGIDPDALKGRQDGGKDDLFASLDSKPKAWKDVWSAGQGIGSIHDVPAVAELVARMKREYTEAAVQPATFAEAARISTGSSAGALA</sequence>
<dbReference type="KEGG" id="thu:AC731_008295"/>
<dbReference type="PANTHER" id="PTHR42747">
    <property type="entry name" value="NITRONATE MONOOXYGENASE-RELATED"/>
    <property type="match status" value="1"/>
</dbReference>
<dbReference type="STRING" id="1134435.AC731_008295"/>
<dbReference type="RefSeq" id="WP_048705081.1">
    <property type="nucleotide sequence ID" value="NZ_CP014646.1"/>
</dbReference>
<evidence type="ECO:0000256" key="5">
    <source>
        <dbReference type="ARBA" id="ARBA00023033"/>
    </source>
</evidence>